<sequence>MDRSLVVSAITEAGGLIGFTPAQPESSAPFAELNRAYTPRIGVGSQIGHAAVRGPRHKTEHPINGLTHDTRALPR</sequence>
<organism evidence="2 3">
    <name type="scientific">Rhodococcus koreensis</name>
    <dbReference type="NCBI Taxonomy" id="99653"/>
    <lineage>
        <taxon>Bacteria</taxon>
        <taxon>Bacillati</taxon>
        <taxon>Actinomycetota</taxon>
        <taxon>Actinomycetes</taxon>
        <taxon>Mycobacteriales</taxon>
        <taxon>Nocardiaceae</taxon>
        <taxon>Rhodococcus</taxon>
    </lineage>
</organism>
<dbReference type="Proteomes" id="UP000183561">
    <property type="component" value="Unassembled WGS sequence"/>
</dbReference>
<keyword evidence="3" id="KW-1185">Reference proteome</keyword>
<evidence type="ECO:0000313" key="3">
    <source>
        <dbReference type="Proteomes" id="UP000183561"/>
    </source>
</evidence>
<feature type="region of interest" description="Disordered" evidence="1">
    <location>
        <begin position="52"/>
        <end position="75"/>
    </location>
</feature>
<proteinExistence type="predicted"/>
<protein>
    <submittedName>
        <fullName evidence="2">Uncharacterized protein</fullName>
    </submittedName>
</protein>
<accession>A0A1H4LTU7</accession>
<evidence type="ECO:0000313" key="2">
    <source>
        <dbReference type="EMBL" id="SEB73632.1"/>
    </source>
</evidence>
<reference evidence="3" key="1">
    <citation type="submission" date="2016-10" db="EMBL/GenBank/DDBJ databases">
        <authorList>
            <person name="Varghese N."/>
            <person name="Submissions S."/>
        </authorList>
    </citation>
    <scope>NUCLEOTIDE SEQUENCE [LARGE SCALE GENOMIC DNA]</scope>
    <source>
        <strain evidence="3">DSM 44498</strain>
    </source>
</reference>
<evidence type="ECO:0000256" key="1">
    <source>
        <dbReference type="SAM" id="MobiDB-lite"/>
    </source>
</evidence>
<name>A0A1H4LTU7_9NOCA</name>
<dbReference type="EMBL" id="FNSV01000005">
    <property type="protein sequence ID" value="SEB73632.1"/>
    <property type="molecule type" value="Genomic_DNA"/>
</dbReference>
<gene>
    <name evidence="2" type="ORF">SAMN04490239_1446</name>
</gene>
<dbReference type="AlphaFoldDB" id="A0A1H4LTU7"/>